<dbReference type="RefSeq" id="XP_015239981.1">
    <property type="nucleotide sequence ID" value="XM_015384495.1"/>
</dbReference>
<feature type="region of interest" description="Disordered" evidence="1">
    <location>
        <begin position="82"/>
        <end position="114"/>
    </location>
</feature>
<reference evidence="2" key="1">
    <citation type="submission" date="2025-08" db="UniProtKB">
        <authorList>
            <consortium name="Ensembl"/>
        </authorList>
    </citation>
    <scope>IDENTIFICATION</scope>
</reference>
<dbReference type="Gene3D" id="2.60.40.1120">
    <property type="entry name" value="Carboxypeptidase-like, regulatory domain"/>
    <property type="match status" value="1"/>
</dbReference>
<evidence type="ECO:0000256" key="1">
    <source>
        <dbReference type="SAM" id="MobiDB-lite"/>
    </source>
</evidence>
<organism evidence="2 3">
    <name type="scientific">Cyprinodon variegatus</name>
    <name type="common">Sheepshead minnow</name>
    <dbReference type="NCBI Taxonomy" id="28743"/>
    <lineage>
        <taxon>Eukaryota</taxon>
        <taxon>Metazoa</taxon>
        <taxon>Chordata</taxon>
        <taxon>Craniata</taxon>
        <taxon>Vertebrata</taxon>
        <taxon>Euteleostomi</taxon>
        <taxon>Actinopterygii</taxon>
        <taxon>Neopterygii</taxon>
        <taxon>Teleostei</taxon>
        <taxon>Neoteleostei</taxon>
        <taxon>Acanthomorphata</taxon>
        <taxon>Ovalentaria</taxon>
        <taxon>Atherinomorphae</taxon>
        <taxon>Cyprinodontiformes</taxon>
        <taxon>Cyprinodontidae</taxon>
        <taxon>Cyprinodon</taxon>
    </lineage>
</organism>
<dbReference type="OMA" id="RIMAEFM"/>
<dbReference type="Proteomes" id="UP000265020">
    <property type="component" value="Unassembled WGS sequence"/>
</dbReference>
<accession>A0A3Q2E7P3</accession>
<dbReference type="GO" id="GO:0005654">
    <property type="term" value="C:nucleoplasm"/>
    <property type="evidence" value="ECO:0007669"/>
    <property type="project" value="TreeGrafter"/>
</dbReference>
<keyword evidence="3" id="KW-1185">Reference proteome</keyword>
<protein>
    <submittedName>
        <fullName evidence="2">A-kinase interacting protein 1</fullName>
    </submittedName>
</protein>
<dbReference type="AlphaFoldDB" id="A0A3Q2E7P3"/>
<dbReference type="PANTHER" id="PTHR14330:SF2">
    <property type="entry name" value="A-KINASE-INTERACTING PROTEIN 1"/>
    <property type="match status" value="1"/>
</dbReference>
<dbReference type="STRING" id="28743.ENSCVAP00000028226"/>
<dbReference type="OrthoDB" id="5945634at2759"/>
<sequence length="163" mass="17957">MARQAWLDSSLRRSGRLGLEVLERASRRSVDWTSTAASQTPSSEDDFVAAKRKHDLHDAFTTIADFMAKTSFHCKRFYESGSCTEPSDAEKNHISRFHTRPGAGPTSALPRRKSASVSATGEDFYIEVSPGTYAITASLPDSQRQTKLVSIKPGESVDLTFNL</sequence>
<name>A0A3Q2E7P3_CYPVA</name>
<dbReference type="PANTHER" id="PTHR14330">
    <property type="entry name" value="A-KINASE-INTERACTING PROTEIN 1"/>
    <property type="match status" value="1"/>
</dbReference>
<reference evidence="2" key="2">
    <citation type="submission" date="2025-09" db="UniProtKB">
        <authorList>
            <consortium name="Ensembl"/>
        </authorList>
    </citation>
    <scope>IDENTIFICATION</scope>
</reference>
<dbReference type="CTD" id="56672"/>
<dbReference type="InterPro" id="IPR033214">
    <property type="entry name" value="AKIP1"/>
</dbReference>
<dbReference type="GeneID" id="107090885"/>
<dbReference type="GO" id="GO:1901222">
    <property type="term" value="P:regulation of non-canonical NF-kappaB signal transduction"/>
    <property type="evidence" value="ECO:0007669"/>
    <property type="project" value="InterPro"/>
</dbReference>
<dbReference type="Ensembl" id="ENSCVAT00000020063.1">
    <property type="protein sequence ID" value="ENSCVAP00000028226.1"/>
    <property type="gene ID" value="ENSCVAG00000015083.1"/>
</dbReference>
<evidence type="ECO:0000313" key="2">
    <source>
        <dbReference type="Ensembl" id="ENSCVAP00000028226.1"/>
    </source>
</evidence>
<dbReference type="GeneTree" id="ENSGT00390000017064"/>
<evidence type="ECO:0000313" key="3">
    <source>
        <dbReference type="Proteomes" id="UP000265020"/>
    </source>
</evidence>
<proteinExistence type="predicted"/>